<reference evidence="3 4" key="1">
    <citation type="journal article" date="2019" name="Int. J. Syst. Evol. Microbiol.">
        <title>The Global Catalogue of Microorganisms (GCM) 10K type strain sequencing project: providing services to taxonomists for standard genome sequencing and annotation.</title>
        <authorList>
            <consortium name="The Broad Institute Genomics Platform"/>
            <consortium name="The Broad Institute Genome Sequencing Center for Infectious Disease"/>
            <person name="Wu L."/>
            <person name="Ma J."/>
        </authorList>
    </citation>
    <scope>NUCLEOTIDE SEQUENCE [LARGE SCALE GENOMIC DNA]</scope>
    <source>
        <strain evidence="3 4">JCM 6242</strain>
    </source>
</reference>
<feature type="region of interest" description="Disordered" evidence="1">
    <location>
        <begin position="1"/>
        <end position="60"/>
    </location>
</feature>
<protein>
    <recommendedName>
        <fullName evidence="5">DUF3040 domain-containing protein</fullName>
    </recommendedName>
</protein>
<dbReference type="Pfam" id="PF19870">
    <property type="entry name" value="DUF6343"/>
    <property type="match status" value="1"/>
</dbReference>
<dbReference type="InterPro" id="IPR045924">
    <property type="entry name" value="DUF6343"/>
</dbReference>
<dbReference type="Proteomes" id="UP001500831">
    <property type="component" value="Unassembled WGS sequence"/>
</dbReference>
<feature type="transmembrane region" description="Helical" evidence="2">
    <location>
        <begin position="80"/>
        <end position="99"/>
    </location>
</feature>
<sequence>MRGPEVPAQARWSEVPAQTRGSEGSAGTYGPEATAQAREPGGTAQARSGTRHGRMSAGDRLWSRISPTGERLESALNLRIALAVFGLVVCGAFAVLAGAARLTGLAIVMAVLAFIAVVDLVVVIRRRIERGDGHSLFG</sequence>
<proteinExistence type="predicted"/>
<feature type="transmembrane region" description="Helical" evidence="2">
    <location>
        <begin position="105"/>
        <end position="124"/>
    </location>
</feature>
<evidence type="ECO:0000256" key="2">
    <source>
        <dbReference type="SAM" id="Phobius"/>
    </source>
</evidence>
<keyword evidence="2" id="KW-0812">Transmembrane</keyword>
<accession>A0ABN3WBQ1</accession>
<organism evidence="3 4">
    <name type="scientific">Streptosporangium fragile</name>
    <dbReference type="NCBI Taxonomy" id="46186"/>
    <lineage>
        <taxon>Bacteria</taxon>
        <taxon>Bacillati</taxon>
        <taxon>Actinomycetota</taxon>
        <taxon>Actinomycetes</taxon>
        <taxon>Streptosporangiales</taxon>
        <taxon>Streptosporangiaceae</taxon>
        <taxon>Streptosporangium</taxon>
    </lineage>
</organism>
<gene>
    <name evidence="3" type="ORF">GCM10010517_74060</name>
</gene>
<evidence type="ECO:0000313" key="3">
    <source>
        <dbReference type="EMBL" id="GAA2907649.1"/>
    </source>
</evidence>
<name>A0ABN3WBQ1_9ACTN</name>
<keyword evidence="2" id="KW-1133">Transmembrane helix</keyword>
<keyword evidence="4" id="KW-1185">Reference proteome</keyword>
<keyword evidence="2" id="KW-0472">Membrane</keyword>
<comment type="caution">
    <text evidence="3">The sequence shown here is derived from an EMBL/GenBank/DDBJ whole genome shotgun (WGS) entry which is preliminary data.</text>
</comment>
<dbReference type="EMBL" id="BAAAVI010000092">
    <property type="protein sequence ID" value="GAA2907649.1"/>
    <property type="molecule type" value="Genomic_DNA"/>
</dbReference>
<evidence type="ECO:0000256" key="1">
    <source>
        <dbReference type="SAM" id="MobiDB-lite"/>
    </source>
</evidence>
<evidence type="ECO:0000313" key="4">
    <source>
        <dbReference type="Proteomes" id="UP001500831"/>
    </source>
</evidence>
<evidence type="ECO:0008006" key="5">
    <source>
        <dbReference type="Google" id="ProtNLM"/>
    </source>
</evidence>